<evidence type="ECO:0000313" key="2">
    <source>
        <dbReference type="Proteomes" id="UP000195880"/>
    </source>
</evidence>
<evidence type="ECO:0000313" key="1">
    <source>
        <dbReference type="EMBL" id="ARX89031.1"/>
    </source>
</evidence>
<dbReference type="EMBL" id="CP021748">
    <property type="protein sequence ID" value="ARX89031.1"/>
    <property type="molecule type" value="Genomic_DNA"/>
</dbReference>
<reference evidence="1 2" key="1">
    <citation type="submission" date="2017-05" db="EMBL/GenBank/DDBJ databases">
        <title>Streptomyces alboflavus Genome sequencing and assembly.</title>
        <authorList>
            <person name="Wang Y."/>
            <person name="Du B."/>
            <person name="Ding Y."/>
            <person name="Liu H."/>
            <person name="Hou Q."/>
            <person name="Liu K."/>
            <person name="Wang C."/>
            <person name="Yao L."/>
        </authorList>
    </citation>
    <scope>NUCLEOTIDE SEQUENCE [LARGE SCALE GENOMIC DNA]</scope>
    <source>
        <strain evidence="1 2">MDJK44</strain>
    </source>
</reference>
<organism evidence="1 2">
    <name type="scientific">Streptomyces alboflavus</name>
    <dbReference type="NCBI Taxonomy" id="67267"/>
    <lineage>
        <taxon>Bacteria</taxon>
        <taxon>Bacillati</taxon>
        <taxon>Actinomycetota</taxon>
        <taxon>Actinomycetes</taxon>
        <taxon>Kitasatosporales</taxon>
        <taxon>Streptomycetaceae</taxon>
        <taxon>Streptomyces</taxon>
    </lineage>
</organism>
<keyword evidence="2" id="KW-1185">Reference proteome</keyword>
<dbReference type="Proteomes" id="UP000195880">
    <property type="component" value="Chromosome"/>
</dbReference>
<dbReference type="RefSeq" id="WP_087887102.1">
    <property type="nucleotide sequence ID" value="NZ_CP021748.1"/>
</dbReference>
<name>A0A1Z1WRF2_9ACTN</name>
<sequence length="76" mass="7927">MDGAALKHVDYARSIDDLHTGDLPGGIGSVAQQVTGNRHPPPVAPGITLLHTDRDRQLAGLIGADVAAARRPRTPT</sequence>
<proteinExistence type="predicted"/>
<dbReference type="AlphaFoldDB" id="A0A1Z1WRF2"/>
<dbReference type="KEGG" id="salf:SMD44_08518"/>
<gene>
    <name evidence="1" type="ORF">SMD44_08518</name>
</gene>
<protein>
    <submittedName>
        <fullName evidence="1">Uncharacterized protein</fullName>
    </submittedName>
</protein>
<accession>A0A1Z1WRF2</accession>